<dbReference type="EMBL" id="BMAO01026721">
    <property type="protein sequence ID" value="GFR11866.1"/>
    <property type="molecule type" value="Genomic_DNA"/>
</dbReference>
<evidence type="ECO:0000313" key="4">
    <source>
        <dbReference type="EMBL" id="GFR11866.1"/>
    </source>
</evidence>
<accession>A0A8X6GUZ9</accession>
<dbReference type="AlphaFoldDB" id="A0A8X6GUZ9"/>
<gene>
    <name evidence="4" type="primary">COM42_04515</name>
    <name evidence="4" type="ORF">TNCT_218031</name>
</gene>
<feature type="domain" description="Phage tail tape measure protein" evidence="3">
    <location>
        <begin position="110"/>
        <end position="311"/>
    </location>
</feature>
<evidence type="ECO:0000313" key="5">
    <source>
        <dbReference type="Proteomes" id="UP000887116"/>
    </source>
</evidence>
<evidence type="ECO:0000259" key="3">
    <source>
        <dbReference type="Pfam" id="PF10145"/>
    </source>
</evidence>
<keyword evidence="2" id="KW-1133">Transmembrane helix</keyword>
<proteinExistence type="predicted"/>
<dbReference type="NCBIfam" id="TIGR01760">
    <property type="entry name" value="tape_meas_TP901"/>
    <property type="match status" value="1"/>
</dbReference>
<dbReference type="OrthoDB" id="7429299at2759"/>
<dbReference type="InterPro" id="IPR010090">
    <property type="entry name" value="Phage_tape_meas"/>
</dbReference>
<sequence length="750" mass="82588">MRSVKNFKKSGKNIQSLIRDQDKLGASANRLRSQYSKLNFATKAYQSFSAKRTHFKSQLLETGALALTFGTPFKAAIDFESFMADIRAVRKFSKKKEDNDREFMELGQGIKELSRTIPLSAAELAQITTSGARLGIEEKKDLLEFTEIVSKMAVNFGMNVEEIGSAASKLYKIFGTKIEDLKEWGDTINHLSSNTTVEAKDLMAAMTIAGGAAKQFGLNVDQIAGLLNAFISLGKQPKKAAEMINGVLVKLQTASEQEDEFRETLEEIGIDIEELEENIKKNPHKALLDFFEILKKIDKHDRAGILLKLFGQGAEDDIALLLENSEVYGKVLDLLADEGERANSLQEEFKDRVSTTANQLRLLKNSIAEVGMNLGSVMLPILKPIVEWLKWGSERIALFAEKYPTLTQAIMGTIAALISLKVLLVGGGYILSLFMGTVWSLAAKAIATFSVLSTYAIPAVITGLSVLRAMTLSLATKAFPLLSSVLPAVVTGLRAITLAVISNPIGLLVAGLVTGATLIITNWQKVKNFFSSIWKSIIKPIGEMFSWMGNTVGSIFGKVAENSPLKEFEKRKSIVAEIHTPLKSSISSNLSNNSAIKEMSERNKSFIEEKKSIEGGKSATGKVLGTTLLTPKDVINWKVNFNVRSKYGSVIAKWYSYERGETIEEKVGNEEPSYPIYKLYPTAESAISAASAKLRRLKRSEAKLNVTIPGNPELFAEAKINLSGFCQEVDGEWVIERVEHILDNRDTKLQ</sequence>
<keyword evidence="5" id="KW-1185">Reference proteome</keyword>
<dbReference type="PANTHER" id="PTHR37813">
    <property type="entry name" value="FELS-2 PROPHAGE PROTEIN"/>
    <property type="match status" value="1"/>
</dbReference>
<protein>
    <submittedName>
        <fullName evidence="4">Phage tail tape measure protein</fullName>
    </submittedName>
</protein>
<keyword evidence="2" id="KW-0472">Membrane</keyword>
<evidence type="ECO:0000256" key="1">
    <source>
        <dbReference type="ARBA" id="ARBA00022612"/>
    </source>
</evidence>
<name>A0A8X6GUZ9_TRICU</name>
<organism evidence="4 5">
    <name type="scientific">Trichonephila clavata</name>
    <name type="common">Joro spider</name>
    <name type="synonym">Nephila clavata</name>
    <dbReference type="NCBI Taxonomy" id="2740835"/>
    <lineage>
        <taxon>Eukaryota</taxon>
        <taxon>Metazoa</taxon>
        <taxon>Ecdysozoa</taxon>
        <taxon>Arthropoda</taxon>
        <taxon>Chelicerata</taxon>
        <taxon>Arachnida</taxon>
        <taxon>Araneae</taxon>
        <taxon>Araneomorphae</taxon>
        <taxon>Entelegynae</taxon>
        <taxon>Araneoidea</taxon>
        <taxon>Nephilidae</taxon>
        <taxon>Trichonephila</taxon>
    </lineage>
</organism>
<feature type="transmembrane region" description="Helical" evidence="2">
    <location>
        <begin position="505"/>
        <end position="523"/>
    </location>
</feature>
<dbReference type="PANTHER" id="PTHR37813:SF1">
    <property type="entry name" value="FELS-2 PROPHAGE PROTEIN"/>
    <property type="match status" value="1"/>
</dbReference>
<feature type="transmembrane region" description="Helical" evidence="2">
    <location>
        <begin position="446"/>
        <end position="467"/>
    </location>
</feature>
<reference evidence="4" key="1">
    <citation type="submission" date="2020-07" db="EMBL/GenBank/DDBJ databases">
        <title>Multicomponent nature underlies the extraordinary mechanical properties of spider dragline silk.</title>
        <authorList>
            <person name="Kono N."/>
            <person name="Nakamura H."/>
            <person name="Mori M."/>
            <person name="Yoshida Y."/>
            <person name="Ohtoshi R."/>
            <person name="Malay A.D."/>
            <person name="Moran D.A.P."/>
            <person name="Tomita M."/>
            <person name="Numata K."/>
            <person name="Arakawa K."/>
        </authorList>
    </citation>
    <scope>NUCLEOTIDE SEQUENCE</scope>
</reference>
<keyword evidence="1" id="KW-1188">Viral release from host cell</keyword>
<feature type="transmembrane region" description="Helical" evidence="2">
    <location>
        <begin position="409"/>
        <end position="434"/>
    </location>
</feature>
<evidence type="ECO:0000256" key="2">
    <source>
        <dbReference type="SAM" id="Phobius"/>
    </source>
</evidence>
<keyword evidence="2" id="KW-0812">Transmembrane</keyword>
<comment type="caution">
    <text evidence="4">The sequence shown here is derived from an EMBL/GenBank/DDBJ whole genome shotgun (WGS) entry which is preliminary data.</text>
</comment>
<dbReference type="Pfam" id="PF10145">
    <property type="entry name" value="PhageMin_Tail"/>
    <property type="match status" value="1"/>
</dbReference>
<dbReference type="Proteomes" id="UP000887116">
    <property type="component" value="Unassembled WGS sequence"/>
</dbReference>